<feature type="binding site" description="covalent" evidence="13">
    <location>
        <position position="264"/>
    </location>
    <ligand>
        <name>heme c</name>
        <dbReference type="ChEBI" id="CHEBI:61717"/>
        <label>2</label>
    </ligand>
</feature>
<comment type="function">
    <text evidence="11">Involved in methylamine metabolism. Essential for the maturation of the beta subunit of MADH, presumably via a step in the biosynthesis of tryptophan tryptophylquinone (TTQ), the cofactor of MADH.</text>
</comment>
<dbReference type="PANTHER" id="PTHR30600:SF10">
    <property type="entry name" value="BLL6722 PROTEIN"/>
    <property type="match status" value="1"/>
</dbReference>
<dbReference type="OrthoDB" id="9805202at2"/>
<reference evidence="17 18" key="1">
    <citation type="submission" date="2018-05" db="EMBL/GenBank/DDBJ databases">
        <title>The complete genome of Lysobacter maris HZ9B, a marine bacterium antagonistic against terrestrial plant pathogens.</title>
        <authorList>
            <person name="Zhang X.-Q."/>
        </authorList>
    </citation>
    <scope>NUCLEOTIDE SEQUENCE [LARGE SCALE GENOMIC DNA]</scope>
    <source>
        <strain evidence="17 18">HZ9B</strain>
    </source>
</reference>
<evidence type="ECO:0000313" key="17">
    <source>
        <dbReference type="EMBL" id="AWV08641.1"/>
    </source>
</evidence>
<dbReference type="InterPro" id="IPR009056">
    <property type="entry name" value="Cyt_c-like_dom"/>
</dbReference>
<feature type="binding site" description="covalent" evidence="13">
    <location>
        <position position="122"/>
    </location>
    <ligand>
        <name>heme c</name>
        <dbReference type="ChEBI" id="CHEBI:61717"/>
        <label>1</label>
    </ligand>
</feature>
<comment type="PTM">
    <text evidence="13">Binds 2 heme groups per subunit.</text>
</comment>
<dbReference type="FunFam" id="1.10.760.10:FF:000019">
    <property type="entry name" value="Di-heme cytochrome C peroxidase"/>
    <property type="match status" value="1"/>
</dbReference>
<feature type="binding site" description="covalent" evidence="13">
    <location>
        <position position="119"/>
    </location>
    <ligand>
        <name>heme c</name>
        <dbReference type="ChEBI" id="CHEBI:61717"/>
        <label>1</label>
    </ligand>
</feature>
<dbReference type="GO" id="GO:0046872">
    <property type="term" value="F:metal ion binding"/>
    <property type="evidence" value="ECO:0007669"/>
    <property type="project" value="UniProtKB-KW"/>
</dbReference>
<comment type="pathway">
    <text evidence="2">One-carbon metabolism; methylamine degradation.</text>
</comment>
<feature type="binding site" description="axial binding residue" evidence="14">
    <location>
        <position position="139"/>
    </location>
    <ligand>
        <name>heme c</name>
        <dbReference type="ChEBI" id="CHEBI:61717"/>
        <label>1</label>
    </ligand>
    <ligandPart>
        <name>Fe</name>
        <dbReference type="ChEBI" id="CHEBI:18248"/>
    </ligandPart>
</feature>
<dbReference type="Pfam" id="PF03150">
    <property type="entry name" value="CCP_MauG"/>
    <property type="match status" value="1"/>
</dbReference>
<dbReference type="GO" id="GO:0042597">
    <property type="term" value="C:periplasmic space"/>
    <property type="evidence" value="ECO:0007669"/>
    <property type="project" value="UniProtKB-SubCell"/>
</dbReference>
<protein>
    <recommendedName>
        <fullName evidence="12">Methylamine utilization protein MauG</fullName>
    </recommendedName>
</protein>
<evidence type="ECO:0000256" key="2">
    <source>
        <dbReference type="ARBA" id="ARBA00004856"/>
    </source>
</evidence>
<evidence type="ECO:0000256" key="8">
    <source>
        <dbReference type="ARBA" id="ARBA00022982"/>
    </source>
</evidence>
<dbReference type="Gene3D" id="1.10.760.10">
    <property type="entry name" value="Cytochrome c-like domain"/>
    <property type="match status" value="2"/>
</dbReference>
<feature type="binding site" description="axial binding residue" evidence="14">
    <location>
        <position position="123"/>
    </location>
    <ligand>
        <name>heme c</name>
        <dbReference type="ChEBI" id="CHEBI:61717"/>
        <label>1</label>
    </ligand>
    <ligandPart>
        <name>Fe</name>
        <dbReference type="ChEBI" id="CHEBI:18248"/>
    </ligandPart>
</feature>
<dbReference type="GO" id="GO:0009055">
    <property type="term" value="F:electron transfer activity"/>
    <property type="evidence" value="ECO:0007669"/>
    <property type="project" value="InterPro"/>
</dbReference>
<dbReference type="InterPro" id="IPR026259">
    <property type="entry name" value="MauG/Cytc_peroxidase"/>
</dbReference>
<evidence type="ECO:0000259" key="16">
    <source>
        <dbReference type="PROSITE" id="PS51007"/>
    </source>
</evidence>
<keyword evidence="6 15" id="KW-0732">Signal</keyword>
<dbReference type="InterPro" id="IPR004852">
    <property type="entry name" value="Di-haem_cyt_c_peroxidsae"/>
</dbReference>
<keyword evidence="17" id="KW-0575">Peroxidase</keyword>
<evidence type="ECO:0000256" key="6">
    <source>
        <dbReference type="ARBA" id="ARBA00022729"/>
    </source>
</evidence>
<evidence type="ECO:0000256" key="4">
    <source>
        <dbReference type="ARBA" id="ARBA00022617"/>
    </source>
</evidence>
<dbReference type="KEGG" id="lmb:C9I47_2972"/>
<evidence type="ECO:0000256" key="5">
    <source>
        <dbReference type="ARBA" id="ARBA00022723"/>
    </source>
</evidence>
<dbReference type="EMBL" id="CP029843">
    <property type="protein sequence ID" value="AWV08641.1"/>
    <property type="molecule type" value="Genomic_DNA"/>
</dbReference>
<keyword evidence="9" id="KW-0560">Oxidoreductase</keyword>
<dbReference type="PROSITE" id="PS51007">
    <property type="entry name" value="CYTC"/>
    <property type="match status" value="1"/>
</dbReference>
<keyword evidence="18" id="KW-1185">Reference proteome</keyword>
<evidence type="ECO:0000256" key="9">
    <source>
        <dbReference type="ARBA" id="ARBA00023002"/>
    </source>
</evidence>
<keyword evidence="8" id="KW-0249">Electron transport</keyword>
<dbReference type="InterPro" id="IPR036909">
    <property type="entry name" value="Cyt_c-like_dom_sf"/>
</dbReference>
<feature type="binding site" description="covalent" evidence="13">
    <location>
        <position position="267"/>
    </location>
    <ligand>
        <name>heme c</name>
        <dbReference type="ChEBI" id="CHEBI:61717"/>
        <label>2</label>
    </ligand>
</feature>
<dbReference type="Proteomes" id="UP000249447">
    <property type="component" value="Chromosome"/>
</dbReference>
<proteinExistence type="predicted"/>
<organism evidence="17 18">
    <name type="scientific">Marilutibacter maris</name>
    <dbReference type="NCBI Taxonomy" id="1605891"/>
    <lineage>
        <taxon>Bacteria</taxon>
        <taxon>Pseudomonadati</taxon>
        <taxon>Pseudomonadota</taxon>
        <taxon>Gammaproteobacteria</taxon>
        <taxon>Lysobacterales</taxon>
        <taxon>Lysobacteraceae</taxon>
        <taxon>Marilutibacter</taxon>
    </lineage>
</organism>
<keyword evidence="4 13" id="KW-0349">Heme</keyword>
<accession>A0A2U9T7U2</accession>
<evidence type="ECO:0000256" key="3">
    <source>
        <dbReference type="ARBA" id="ARBA00022448"/>
    </source>
</evidence>
<gene>
    <name evidence="17" type="ORF">C9I47_2972</name>
</gene>
<dbReference type="GO" id="GO:0004130">
    <property type="term" value="F:cytochrome-c peroxidase activity"/>
    <property type="evidence" value="ECO:0007669"/>
    <property type="project" value="TreeGrafter"/>
</dbReference>
<comment type="cofactor">
    <cofactor evidence="13">
        <name>heme</name>
        <dbReference type="ChEBI" id="CHEBI:30413"/>
    </cofactor>
    <text evidence="13">Binds 2 heme groups.</text>
</comment>
<dbReference type="GO" id="GO:0020037">
    <property type="term" value="F:heme binding"/>
    <property type="evidence" value="ECO:0007669"/>
    <property type="project" value="InterPro"/>
</dbReference>
<dbReference type="RefSeq" id="WP_111267669.1">
    <property type="nucleotide sequence ID" value="NZ_CP029843.1"/>
</dbReference>
<feature type="binding site" description="axial binding residue" evidence="14">
    <location>
        <position position="268"/>
    </location>
    <ligand>
        <name>heme c</name>
        <dbReference type="ChEBI" id="CHEBI:61717"/>
        <label>2</label>
    </ligand>
    <ligandPart>
        <name>Fe</name>
        <dbReference type="ChEBI" id="CHEBI:18248"/>
    </ligandPart>
</feature>
<dbReference type="PIRSF" id="PIRSF000294">
    <property type="entry name" value="Cytochrome-c_peroxidase"/>
    <property type="match status" value="1"/>
</dbReference>
<evidence type="ECO:0000256" key="15">
    <source>
        <dbReference type="SAM" id="SignalP"/>
    </source>
</evidence>
<keyword evidence="10 14" id="KW-0408">Iron</keyword>
<keyword evidence="3" id="KW-0813">Transport</keyword>
<dbReference type="InterPro" id="IPR051395">
    <property type="entry name" value="Cytochrome_c_Peroxidase/MauG"/>
</dbReference>
<feature type="signal peptide" evidence="15">
    <location>
        <begin position="1"/>
        <end position="25"/>
    </location>
</feature>
<evidence type="ECO:0000256" key="13">
    <source>
        <dbReference type="PIRSR" id="PIRSR000294-1"/>
    </source>
</evidence>
<feature type="chain" id="PRO_5015949389" description="Methylamine utilization protein MauG" evidence="15">
    <location>
        <begin position="26"/>
        <end position="384"/>
    </location>
</feature>
<evidence type="ECO:0000313" key="18">
    <source>
        <dbReference type="Proteomes" id="UP000249447"/>
    </source>
</evidence>
<sequence length="384" mass="42809">MRRVARSGSAAALLLLAGLAPVAVADADNAVQEGGDVCRQRIAPSAPSIDFACLREIYSRPIGEWPAPQVAEGAVWQELAPLPRRVPEPPDNPGTPEKVALGKALFEDPRLSGSGQIACASCHDRQLGWGDGRSVSFGHDRQAGRRNAMSVAMAAYAAPLFWDGRAGSLEAQALHPIQDRVEMAASLADVERRLNRDGAYRERFRQVFGERRIGIHRVAQALAAYQRSLVPRSNRFDRFLEGRRDLLSDRQLWGLHLFRTHGRCMSCHSGPALTDNRFHNLGLHFYGRSRQDLGRYEVTGDPADSGKFRTPSLRNVRRTGPYMHNGIFRDLRGVMNMYNAGMPRPRPRPGQEDDPLFPRPDPMLEPLDLHRSELEAITEFLQTL</sequence>
<dbReference type="AlphaFoldDB" id="A0A2U9T7U2"/>
<keyword evidence="5 14" id="KW-0479">Metal-binding</keyword>
<evidence type="ECO:0000256" key="12">
    <source>
        <dbReference type="ARBA" id="ARBA00073576"/>
    </source>
</evidence>
<evidence type="ECO:0000256" key="1">
    <source>
        <dbReference type="ARBA" id="ARBA00004418"/>
    </source>
</evidence>
<feature type="domain" description="Cytochrome c" evidence="16">
    <location>
        <begin position="97"/>
        <end position="198"/>
    </location>
</feature>
<dbReference type="SUPFAM" id="SSF46626">
    <property type="entry name" value="Cytochrome c"/>
    <property type="match status" value="2"/>
</dbReference>
<evidence type="ECO:0000256" key="7">
    <source>
        <dbReference type="ARBA" id="ARBA00022764"/>
    </source>
</evidence>
<evidence type="ECO:0000256" key="10">
    <source>
        <dbReference type="ARBA" id="ARBA00023004"/>
    </source>
</evidence>
<comment type="subcellular location">
    <subcellularLocation>
        <location evidence="1">Periplasm</location>
    </subcellularLocation>
</comment>
<evidence type="ECO:0000256" key="11">
    <source>
        <dbReference type="ARBA" id="ARBA00058991"/>
    </source>
</evidence>
<dbReference type="PANTHER" id="PTHR30600">
    <property type="entry name" value="CYTOCHROME C PEROXIDASE-RELATED"/>
    <property type="match status" value="1"/>
</dbReference>
<evidence type="ECO:0000256" key="14">
    <source>
        <dbReference type="PIRSR" id="PIRSR000294-2"/>
    </source>
</evidence>
<name>A0A2U9T7U2_9GAMM</name>
<keyword evidence="7" id="KW-0574">Periplasm</keyword>